<evidence type="ECO:0000259" key="3">
    <source>
        <dbReference type="PROSITE" id="PS51840"/>
    </source>
</evidence>
<feature type="compositionally biased region" description="Acidic residues" evidence="1">
    <location>
        <begin position="163"/>
        <end position="195"/>
    </location>
</feature>
<accession>A0A8J4PJV8</accession>
<feature type="compositionally biased region" description="Low complexity" evidence="1">
    <location>
        <begin position="211"/>
        <end position="227"/>
    </location>
</feature>
<dbReference type="EMBL" id="AJWJ01000753">
    <property type="protein sequence ID" value="KAF2069085.1"/>
    <property type="molecule type" value="Genomic_DNA"/>
</dbReference>
<feature type="domain" description="Dilute" evidence="2">
    <location>
        <begin position="790"/>
        <end position="1067"/>
    </location>
</feature>
<dbReference type="AlphaFoldDB" id="A0A8J4PJV8"/>
<feature type="compositionally biased region" description="Low complexity" evidence="1">
    <location>
        <begin position="555"/>
        <end position="574"/>
    </location>
</feature>
<dbReference type="Pfam" id="PF10358">
    <property type="entry name" value="NT-C2"/>
    <property type="match status" value="1"/>
</dbReference>
<proteinExistence type="predicted"/>
<evidence type="ECO:0000313" key="4">
    <source>
        <dbReference type="EMBL" id="KAF2069085.1"/>
    </source>
</evidence>
<dbReference type="InterPro" id="IPR052072">
    <property type="entry name" value="Vascular_dev_regulator"/>
</dbReference>
<feature type="region of interest" description="Disordered" evidence="1">
    <location>
        <begin position="160"/>
        <end position="237"/>
    </location>
</feature>
<feature type="region of interest" description="Disordered" evidence="1">
    <location>
        <begin position="660"/>
        <end position="702"/>
    </location>
</feature>
<feature type="compositionally biased region" description="Basic and acidic residues" evidence="1">
    <location>
        <begin position="370"/>
        <end position="388"/>
    </location>
</feature>
<protein>
    <recommendedName>
        <fullName evidence="6">C2 NT-type domain-containing protein</fullName>
    </recommendedName>
</protein>
<feature type="compositionally biased region" description="Basic and acidic residues" evidence="1">
    <location>
        <begin position="577"/>
        <end position="588"/>
    </location>
</feature>
<evidence type="ECO:0000313" key="5">
    <source>
        <dbReference type="Proteomes" id="UP000695562"/>
    </source>
</evidence>
<dbReference type="InterPro" id="IPR019448">
    <property type="entry name" value="NT-C2"/>
</dbReference>
<dbReference type="Proteomes" id="UP000695562">
    <property type="component" value="Unassembled WGS sequence"/>
</dbReference>
<dbReference type="GO" id="GO:0051020">
    <property type="term" value="F:GTPase binding"/>
    <property type="evidence" value="ECO:0007669"/>
    <property type="project" value="TreeGrafter"/>
</dbReference>
<dbReference type="PROSITE" id="PS51126">
    <property type="entry name" value="DILUTE"/>
    <property type="match status" value="1"/>
</dbReference>
<evidence type="ECO:0008006" key="6">
    <source>
        <dbReference type="Google" id="ProtNLM"/>
    </source>
</evidence>
<feature type="region of interest" description="Disordered" evidence="1">
    <location>
        <begin position="1"/>
        <end position="23"/>
    </location>
</feature>
<evidence type="ECO:0000256" key="1">
    <source>
        <dbReference type="SAM" id="MobiDB-lite"/>
    </source>
</evidence>
<feature type="region of interest" description="Disordered" evidence="1">
    <location>
        <begin position="555"/>
        <end position="588"/>
    </location>
</feature>
<feature type="domain" description="C2 NT-type" evidence="3">
    <location>
        <begin position="19"/>
        <end position="160"/>
    </location>
</feature>
<keyword evidence="5" id="KW-1185">Reference proteome</keyword>
<dbReference type="PANTHER" id="PTHR16027:SF8">
    <property type="entry name" value="C2 NT-TYPE DOMAIN-CONTAINING PROTEIN-RELATED"/>
    <property type="match status" value="1"/>
</dbReference>
<feature type="region of interest" description="Disordered" evidence="1">
    <location>
        <begin position="495"/>
        <end position="529"/>
    </location>
</feature>
<reference evidence="4" key="1">
    <citation type="submission" date="2020-01" db="EMBL/GenBank/DDBJ databases">
        <title>Development of genomics and gene disruption for Polysphondylium violaceum indicates a role for the polyketide synthase stlB in stalk morphogenesis.</title>
        <authorList>
            <person name="Narita B."/>
            <person name="Kawabe Y."/>
            <person name="Kin K."/>
            <person name="Saito T."/>
            <person name="Gibbs R."/>
            <person name="Kuspa A."/>
            <person name="Muzny D."/>
            <person name="Queller D."/>
            <person name="Richards S."/>
            <person name="Strassman J."/>
            <person name="Sucgang R."/>
            <person name="Worley K."/>
            <person name="Schaap P."/>
        </authorList>
    </citation>
    <scope>NUCLEOTIDE SEQUENCE</scope>
    <source>
        <strain evidence="4">QSvi11</strain>
    </source>
</reference>
<dbReference type="SMART" id="SM01132">
    <property type="entry name" value="DIL"/>
    <property type="match status" value="1"/>
</dbReference>
<dbReference type="PROSITE" id="PS51840">
    <property type="entry name" value="C2_NT"/>
    <property type="match status" value="1"/>
</dbReference>
<sequence length="1089" mass="121437">MDKLNSVKSGALKGMSKIRGPSTREQSKFQFDIKLLNVDNVNVSSGSTVIISWKRGSKSTNNGKTKALNVASNKSVAINHPLTLTTTLYKEKPPKKGYESKTIVVSIKEDKGKKASSIGKTLLDLAEYTANTSSEQFKSIPIKVKKGGPMMLTMNIRTKEMEMTDDEPMTETDMGESNDGSDDEDVEDIPDDDSDVSTATSTSHKPSTTVTSSNLSRATSSSSINNTPTKHSPVSESVMFKEDNTDALNALLGKPSSSTKVTVTKHAEPDSLFDAKAVKREQSGEDSYYNKKRVLELENQVTELQKDLRDMKNKPATSGISSPAANSAEFVELKKRIKELASDNVDLEDQVKDLQDKLANAQKAAVSGTKDSKMMSDIQDQLRQKDNQISDLNAKIRRLERDNGEKESEVAKHQDTIKQIKQDLSAANAAAAAAVAAASAASLSGSKNNNSDAQEEIEYLRREIQLLKESNAPQPMVGGGTLELKRKIQDLTKEVKDKDEMINRLKSGGGSGAVSPTSPSSNNNSNNSTNIELTKTVNQQKQELAQQKQEIATLQQQLQASQKKSPSTGSSTSGVDEMTKRENIDLKDKINALTNENKRLTERCTTMNEDLENINNQLESNREHDVAREQEYRSRIQQLEEEKEMLENKMNNSMASASALSFGAGRASSDKSKDKESKYEKERLEKELDQTKNELSRERERTKKLEREIKDLKDRLRSLEQDMESASGGRYQPTMAKSDHQEQEENKIIEQCIYTQSFTFRDGVGSCASSLLAQLSDMSAFSNENSRLFTKVTSALTQSIERSMYNSADLCYWLSNISGLIHLIKDGPNNIDNDRDPIIDGILVYQSTNSPISSSRKSPSLTFYYSLENLCREVYSLLLHNIYNKLKPKLSSILDQGSCILDKHTNRLSHTNHLNKICKVLEKYLNMMKDKFVFDAIIQQFFSQVFHFISFSLLNDILNQEHQASCSPTFGFTIKLSLSKIEDWLSTIDDRELLIPTRDNLMAIIEAANLMVIDKSIFTDSESIISAFSTLNILQIKKLLEIWKPDHLSPDPIPSSVISMARSNWNRPITNQTLIIDPTILIETQPSLS</sequence>
<feature type="compositionally biased region" description="Low complexity" evidence="1">
    <location>
        <begin position="515"/>
        <end position="529"/>
    </location>
</feature>
<dbReference type="PANTHER" id="PTHR16027">
    <property type="entry name" value="DILUTE DOMAIN-CONTAINING PROTEIN YPR089W"/>
    <property type="match status" value="1"/>
</dbReference>
<feature type="region of interest" description="Disordered" evidence="1">
    <location>
        <begin position="362"/>
        <end position="391"/>
    </location>
</feature>
<feature type="compositionally biased region" description="Basic and acidic residues" evidence="1">
    <location>
        <begin position="668"/>
        <end position="702"/>
    </location>
</feature>
<name>A0A8J4PJV8_9MYCE</name>
<gene>
    <name evidence="4" type="ORF">CYY_009596</name>
</gene>
<dbReference type="Pfam" id="PF01843">
    <property type="entry name" value="DIL"/>
    <property type="match status" value="1"/>
</dbReference>
<dbReference type="OrthoDB" id="20149at2759"/>
<comment type="caution">
    <text evidence="4">The sequence shown here is derived from an EMBL/GenBank/DDBJ whole genome shotgun (WGS) entry which is preliminary data.</text>
</comment>
<dbReference type="InterPro" id="IPR002710">
    <property type="entry name" value="Dilute_dom"/>
</dbReference>
<evidence type="ECO:0000259" key="2">
    <source>
        <dbReference type="PROSITE" id="PS51126"/>
    </source>
</evidence>
<organism evidence="4 5">
    <name type="scientific">Polysphondylium violaceum</name>
    <dbReference type="NCBI Taxonomy" id="133409"/>
    <lineage>
        <taxon>Eukaryota</taxon>
        <taxon>Amoebozoa</taxon>
        <taxon>Evosea</taxon>
        <taxon>Eumycetozoa</taxon>
        <taxon>Dictyostelia</taxon>
        <taxon>Dictyosteliales</taxon>
        <taxon>Dictyosteliaceae</taxon>
        <taxon>Polysphondylium</taxon>
    </lineage>
</organism>